<dbReference type="GO" id="GO:0003700">
    <property type="term" value="F:DNA-binding transcription factor activity"/>
    <property type="evidence" value="ECO:0007669"/>
    <property type="project" value="InterPro"/>
</dbReference>
<gene>
    <name evidence="4" type="primary">LOC108683075</name>
</gene>
<evidence type="ECO:0000313" key="4">
    <source>
        <dbReference type="RefSeq" id="XP_018027843.1"/>
    </source>
</evidence>
<keyword evidence="3" id="KW-1185">Reference proteome</keyword>
<feature type="region of interest" description="Disordered" evidence="1">
    <location>
        <begin position="812"/>
        <end position="844"/>
    </location>
</feature>
<name>A0A8B7PNR3_HYAAZ</name>
<feature type="domain" description="BZIP" evidence="2">
    <location>
        <begin position="869"/>
        <end position="884"/>
    </location>
</feature>
<dbReference type="PROSITE" id="PS00036">
    <property type="entry name" value="BZIP_BASIC"/>
    <property type="match status" value="1"/>
</dbReference>
<dbReference type="KEGG" id="hazt:108683075"/>
<dbReference type="OrthoDB" id="10691761at2759"/>
<dbReference type="GeneID" id="108683075"/>
<evidence type="ECO:0000313" key="3">
    <source>
        <dbReference type="Proteomes" id="UP000694843"/>
    </source>
</evidence>
<feature type="region of interest" description="Disordered" evidence="1">
    <location>
        <begin position="699"/>
        <end position="723"/>
    </location>
</feature>
<feature type="region of interest" description="Disordered" evidence="1">
    <location>
        <begin position="633"/>
        <end position="655"/>
    </location>
</feature>
<organism evidence="3 4">
    <name type="scientific">Hyalella azteca</name>
    <name type="common">Amphipod</name>
    <dbReference type="NCBI Taxonomy" id="294128"/>
    <lineage>
        <taxon>Eukaryota</taxon>
        <taxon>Metazoa</taxon>
        <taxon>Ecdysozoa</taxon>
        <taxon>Arthropoda</taxon>
        <taxon>Crustacea</taxon>
        <taxon>Multicrustacea</taxon>
        <taxon>Malacostraca</taxon>
        <taxon>Eumalacostraca</taxon>
        <taxon>Peracarida</taxon>
        <taxon>Amphipoda</taxon>
        <taxon>Senticaudata</taxon>
        <taxon>Talitrida</taxon>
        <taxon>Talitroidea</taxon>
        <taxon>Hyalellidae</taxon>
        <taxon>Hyalella</taxon>
    </lineage>
</organism>
<dbReference type="RefSeq" id="XP_018027843.1">
    <property type="nucleotide sequence ID" value="XM_018172354.1"/>
</dbReference>
<sequence length="937" mass="102599">MAHVYPGSSLTENRSSATETLRSYQICRPTNAADTSLGAGVAMSPLTQSLDPILGSSMSGVSGINISSHSQIATRAPLAEHFQCDELNTPDVVREMFDFPASRDLNLDNELFTDMDEILPFDHKTFGGIENETSSATSCASNIVSLCQDSTSNGTENVNCGIMGTTTPKCEFPFSLQDNVKPVNADRNHCPYMGLDSAGNRNESRTLYAPTDCNNKPESYCNDLNFSSSLAEMVPCHQSATLDTGPEDSGVELPADKVTLDHPQANDLMDDADFNRFVDEINDDSISALDMSISYKLPDTPTDLDHMELLCTSEEPGMLLGSAEDSLKINLERSPGDLDHSAIINATCEPLQLFTVPTLANSAQITENLKSKFEANDAVESRMLTQKQSDLMLKSTDFCAFTSVDRDLNPSLESELTQMSNNPAPEIKPSVNPGKMSNLLLEQFNPVTHANQSGVANESSSLPTPVNPTPLHIEFDPSFNIQTKNELQQHTKPTIKVSVIRSCSMPRHGGARAAQKPLKRLAPQSIPELKLKKVRLNNNSYCRNTVMGAPFPLRNPNITSQHSVRYPSVSTQNSVRHHSIQVLNSVPHQNMPVQNSVLHPSTPVQVSVLHPSTPVQVSVRHPSTPVQISVRHPSTPVQVSVRHPSTPVQNSVRHHSTPVRNLVRHPGISVQNLVRHNNSVIIIPADKFIHLSDPSVGQQCNASSGITSSSSESQSFNQGNIPSETINDNTLQVFCNIPSDSIAGPSHHIERLPDAAIPGPSSRNNFWSDGRATIDITTSDGESPQDAAILGLSSSNLSGNNGHASIDISMLSDREDESEDSEDEEFHVSPRSYSGKHRRSAGARDSAFVGFSRLPRGKQREIDAQKYRRNKEANNIASKKSRLKKKNMLEQMKSDLVAESNRNERLKLLFEKVQRQYEVMKRIAADPNTCRSCLSKK</sequence>
<accession>A0A8B7PNR3</accession>
<dbReference type="Proteomes" id="UP000694843">
    <property type="component" value="Unplaced"/>
</dbReference>
<feature type="compositionally biased region" description="Acidic residues" evidence="1">
    <location>
        <begin position="814"/>
        <end position="825"/>
    </location>
</feature>
<protein>
    <submittedName>
        <fullName evidence="4">Uncharacterized protein LOC108683075</fullName>
    </submittedName>
</protein>
<evidence type="ECO:0000256" key="1">
    <source>
        <dbReference type="SAM" id="MobiDB-lite"/>
    </source>
</evidence>
<evidence type="ECO:0000259" key="2">
    <source>
        <dbReference type="PROSITE" id="PS00036"/>
    </source>
</evidence>
<dbReference type="AlphaFoldDB" id="A0A8B7PNR3"/>
<dbReference type="InterPro" id="IPR004827">
    <property type="entry name" value="bZIP"/>
</dbReference>
<proteinExistence type="predicted"/>
<dbReference type="CDD" id="cd14686">
    <property type="entry name" value="bZIP"/>
    <property type="match status" value="1"/>
</dbReference>
<feature type="compositionally biased region" description="Low complexity" evidence="1">
    <location>
        <begin position="703"/>
        <end position="715"/>
    </location>
</feature>
<reference evidence="4" key="1">
    <citation type="submission" date="2025-08" db="UniProtKB">
        <authorList>
            <consortium name="RefSeq"/>
        </authorList>
    </citation>
    <scope>IDENTIFICATION</scope>
    <source>
        <tissue evidence="4">Whole organism</tissue>
    </source>
</reference>